<organism evidence="1 2">
    <name type="scientific">Zoogloea ramigera</name>
    <dbReference type="NCBI Taxonomy" id="350"/>
    <lineage>
        <taxon>Bacteria</taxon>
        <taxon>Pseudomonadati</taxon>
        <taxon>Pseudomonadota</taxon>
        <taxon>Betaproteobacteria</taxon>
        <taxon>Rhodocyclales</taxon>
        <taxon>Zoogloeaceae</taxon>
        <taxon>Zoogloea</taxon>
    </lineage>
</organism>
<dbReference type="EMBL" id="BJNV01000136">
    <property type="protein sequence ID" value="GEC97806.1"/>
    <property type="molecule type" value="Genomic_DNA"/>
</dbReference>
<protein>
    <submittedName>
        <fullName evidence="1">Uncharacterized protein</fullName>
    </submittedName>
</protein>
<evidence type="ECO:0000313" key="2">
    <source>
        <dbReference type="Proteomes" id="UP000318422"/>
    </source>
</evidence>
<comment type="caution">
    <text evidence="1">The sequence shown here is derived from an EMBL/GenBank/DDBJ whole genome shotgun (WGS) entry which is preliminary data.</text>
</comment>
<name>A0A4Y4CZR2_ZOORA</name>
<evidence type="ECO:0000313" key="1">
    <source>
        <dbReference type="EMBL" id="GEC97806.1"/>
    </source>
</evidence>
<keyword evidence="2" id="KW-1185">Reference proteome</keyword>
<dbReference type="AlphaFoldDB" id="A0A4Y4CZR2"/>
<proteinExistence type="predicted"/>
<accession>A0A4Y4CZR2</accession>
<sequence length="119" mass="13436">MRHTLSYRMRNLFPAMGGVGLDGEGHAGRRQLTRETMMRHQGYAMYNATNNTLEVIRPGENATRVIRCAQIHPEHEQVHGVTIDGDAIRVYVGPYNNPRPTHTRIYSFMSLSGGRRGSL</sequence>
<gene>
    <name evidence="1" type="ORF">ZRA01_38790</name>
</gene>
<dbReference type="Proteomes" id="UP000318422">
    <property type="component" value="Unassembled WGS sequence"/>
</dbReference>
<reference evidence="1 2" key="1">
    <citation type="submission" date="2019-06" db="EMBL/GenBank/DDBJ databases">
        <title>Whole genome shotgun sequence of Zoogloea ramigera NBRC 15342.</title>
        <authorList>
            <person name="Hosoyama A."/>
            <person name="Uohara A."/>
            <person name="Ohji S."/>
            <person name="Ichikawa N."/>
        </authorList>
    </citation>
    <scope>NUCLEOTIDE SEQUENCE [LARGE SCALE GENOMIC DNA]</scope>
    <source>
        <strain evidence="1 2">NBRC 15342</strain>
    </source>
</reference>